<dbReference type="UniPathway" id="UPA00333">
    <property type="reaction ID" value="UER00453"/>
</dbReference>
<organism evidence="2 3">
    <name type="scientific">Saprospira grandis DSM 2844</name>
    <dbReference type="NCBI Taxonomy" id="694433"/>
    <lineage>
        <taxon>Bacteria</taxon>
        <taxon>Pseudomonadati</taxon>
        <taxon>Bacteroidota</taxon>
        <taxon>Saprospiria</taxon>
        <taxon>Saprospirales</taxon>
        <taxon>Saprospiraceae</taxon>
        <taxon>Saprospira</taxon>
    </lineage>
</organism>
<dbReference type="PANTHER" id="PTHR10138:SF0">
    <property type="entry name" value="TRYPTOPHAN 2,3-DIOXYGENASE"/>
    <property type="match status" value="1"/>
</dbReference>
<dbReference type="AlphaFoldDB" id="J1I8Q3"/>
<keyword evidence="1 2" id="KW-0223">Dioxygenase</keyword>
<keyword evidence="1" id="KW-0349">Heme</keyword>
<keyword evidence="1" id="KW-0823">Tryptophan catabolism</keyword>
<dbReference type="OrthoDB" id="9776847at2"/>
<gene>
    <name evidence="1" type="primary">kynA</name>
    <name evidence="2" type="ORF">SapgrDRAFT_3599</name>
</gene>
<comment type="caution">
    <text evidence="1">Lacks conserved residue(s) required for the propagation of feature annotation.</text>
</comment>
<dbReference type="EC" id="1.13.11.11" evidence="1"/>
<proteinExistence type="inferred from homology"/>
<dbReference type="GO" id="GO:0019442">
    <property type="term" value="P:L-tryptophan catabolic process to acetyl-CoA"/>
    <property type="evidence" value="ECO:0007669"/>
    <property type="project" value="TreeGrafter"/>
</dbReference>
<name>J1I8Q3_9BACT</name>
<feature type="binding site" evidence="1">
    <location>
        <begin position="42"/>
        <end position="46"/>
    </location>
    <ligand>
        <name>substrate</name>
    </ligand>
</feature>
<dbReference type="Gene3D" id="1.20.58.480">
    <property type="match status" value="1"/>
</dbReference>
<dbReference type="PANTHER" id="PTHR10138">
    <property type="entry name" value="TRYPTOPHAN 2,3-DIOXYGENASE"/>
    <property type="match status" value="1"/>
</dbReference>
<dbReference type="RefSeq" id="WP_002656204.1">
    <property type="nucleotide sequence ID" value="NZ_JH719941.1"/>
</dbReference>
<comment type="catalytic activity">
    <reaction evidence="1">
        <text>L-tryptophan + O2 = N-formyl-L-kynurenine</text>
        <dbReference type="Rhea" id="RHEA:24536"/>
        <dbReference type="ChEBI" id="CHEBI:15379"/>
        <dbReference type="ChEBI" id="CHEBI:57912"/>
        <dbReference type="ChEBI" id="CHEBI:58629"/>
        <dbReference type="EC" id="1.13.11.11"/>
    </reaction>
</comment>
<dbReference type="InterPro" id="IPR004981">
    <property type="entry name" value="Trp_2_3_dOase"/>
</dbReference>
<reference evidence="3" key="1">
    <citation type="journal article" date="2012" name="Stand. Genomic Sci.">
        <title>Permanent draft genome sequence of the gliding predator Saprospira grandis strain Sa g1 (= HR1).</title>
        <authorList>
            <person name="Mavromatis K."/>
            <person name="Chertkov O."/>
            <person name="Lapidus A."/>
            <person name="Nolan M."/>
            <person name="Lucas S."/>
            <person name="Tice H."/>
            <person name="Del Rio T.G."/>
            <person name="Cheng J.F."/>
            <person name="Han C."/>
            <person name="Tapia R."/>
            <person name="Bruce D."/>
            <person name="Goodwin L.A."/>
            <person name="Pitluck S."/>
            <person name="Huntemann M."/>
            <person name="Liolios K."/>
            <person name="Pagani I."/>
            <person name="Ivanova N."/>
            <person name="Mikhailova N."/>
            <person name="Pati A."/>
            <person name="Chen A."/>
            <person name="Palaniappan K."/>
            <person name="Land M."/>
            <person name="Brambilla E.M."/>
            <person name="Rohde M."/>
            <person name="Spring S."/>
            <person name="Goker M."/>
            <person name="Detter J.C."/>
            <person name="Bristow J."/>
            <person name="Eisen J.A."/>
            <person name="Markowitz V."/>
            <person name="Hugenholtz P."/>
            <person name="Kyrpides N.C."/>
            <person name="Klenk H.P."/>
            <person name="Woyke T."/>
        </authorList>
    </citation>
    <scope>NUCLEOTIDE SEQUENCE [LARGE SCALE GENOMIC DNA]</scope>
    <source>
        <strain evidence="3">DSM 2844</strain>
    </source>
</reference>
<comment type="function">
    <text evidence="1">Heme-dependent dioxygenase that catalyzes the oxidative cleavage of the L-tryptophan (L-Trp) pyrrole ring and converts L-tryptophan to N-formyl-L-kynurenine. Catalyzes the oxidative cleavage of the indole moiety.</text>
</comment>
<dbReference type="GO" id="GO:0020037">
    <property type="term" value="F:heme binding"/>
    <property type="evidence" value="ECO:0007669"/>
    <property type="project" value="UniProtKB-UniRule"/>
</dbReference>
<dbReference type="Pfam" id="PF03301">
    <property type="entry name" value="Trp_dioxygenase"/>
    <property type="match status" value="1"/>
</dbReference>
<keyword evidence="1" id="KW-0479">Metal-binding</keyword>
<comment type="pathway">
    <text evidence="1">Amino-acid degradation; L-tryptophan degradation via kynurenine pathway; L-kynurenine from L-tryptophan: step 1/2.</text>
</comment>
<dbReference type="GO" id="GO:0046872">
    <property type="term" value="F:metal ion binding"/>
    <property type="evidence" value="ECO:0007669"/>
    <property type="project" value="UniProtKB-KW"/>
</dbReference>
<feature type="binding site" evidence="1">
    <location>
        <position position="302"/>
    </location>
    <ligand>
        <name>substrate</name>
    </ligand>
</feature>
<dbReference type="GO" id="GO:0019441">
    <property type="term" value="P:L-tryptophan catabolic process to kynurenine"/>
    <property type="evidence" value="ECO:0007669"/>
    <property type="project" value="UniProtKB-UniRule"/>
</dbReference>
<dbReference type="HOGENOM" id="CLU_045599_1_1_10"/>
<dbReference type="GO" id="GO:0004833">
    <property type="term" value="F:L-tryptophan 2,3-dioxygenase activity"/>
    <property type="evidence" value="ECO:0007669"/>
    <property type="project" value="UniProtKB-UniRule"/>
</dbReference>
<dbReference type="Proteomes" id="UP000005113">
    <property type="component" value="Unassembled WGS sequence"/>
</dbReference>
<comment type="subunit">
    <text evidence="1">Homotetramer.</text>
</comment>
<evidence type="ECO:0000313" key="3">
    <source>
        <dbReference type="Proteomes" id="UP000005113"/>
    </source>
</evidence>
<dbReference type="Gene3D" id="1.10.287.3810">
    <property type="match status" value="1"/>
</dbReference>
<dbReference type="SUPFAM" id="SSF140959">
    <property type="entry name" value="Indolic compounds 2,3-dioxygenase-like"/>
    <property type="match status" value="1"/>
</dbReference>
<feature type="binding site" description="axial binding residue" evidence="1">
    <location>
        <position position="288"/>
    </location>
    <ligand>
        <name>heme</name>
        <dbReference type="ChEBI" id="CHEBI:30413"/>
    </ligand>
    <ligandPart>
        <name>Fe</name>
        <dbReference type="ChEBI" id="CHEBI:18248"/>
    </ligandPart>
</feature>
<feature type="binding site" evidence="1">
    <location>
        <position position="115"/>
    </location>
    <ligand>
        <name>substrate</name>
    </ligand>
</feature>
<comment type="similarity">
    <text evidence="1">Belongs to the tryptophan 2,3-dioxygenase family.</text>
</comment>
<dbReference type="InterPro" id="IPR037217">
    <property type="entry name" value="Trp/Indoleamine_2_3_dOase-like"/>
</dbReference>
<dbReference type="EMBL" id="JH719941">
    <property type="protein sequence ID" value="EJF55230.1"/>
    <property type="molecule type" value="Genomic_DNA"/>
</dbReference>
<comment type="cofactor">
    <cofactor evidence="1">
        <name>heme</name>
        <dbReference type="ChEBI" id="CHEBI:30413"/>
    </cofactor>
    <text evidence="1">Binds 1 heme group per subunit.</text>
</comment>
<dbReference type="HAMAP" id="MF_01972">
    <property type="entry name" value="T23O"/>
    <property type="match status" value="1"/>
</dbReference>
<evidence type="ECO:0000313" key="2">
    <source>
        <dbReference type="EMBL" id="EJF55230.1"/>
    </source>
</evidence>
<evidence type="ECO:0000256" key="1">
    <source>
        <dbReference type="HAMAP-Rule" id="MF_01972"/>
    </source>
</evidence>
<keyword evidence="1" id="KW-0408">Iron</keyword>
<protein>
    <recommendedName>
        <fullName evidence="1">Tryptophan 2,3-dioxygenase</fullName>
        <shortName evidence="1">TDO</shortName>
        <ecNumber evidence="1">1.13.11.11</ecNumber>
    </recommendedName>
    <alternativeName>
        <fullName evidence="1">Tryptamin 2,3-dioxygenase</fullName>
    </alternativeName>
    <alternativeName>
        <fullName evidence="1">Tryptophan oxygenase</fullName>
        <shortName evidence="1">TO</shortName>
        <shortName evidence="1">TRPO</shortName>
    </alternativeName>
    <alternativeName>
        <fullName evidence="1">Tryptophan pyrrolase</fullName>
    </alternativeName>
    <alternativeName>
        <fullName evidence="1">Tryptophanase</fullName>
    </alternativeName>
</protein>
<accession>J1I8Q3</accession>
<sequence>MKNSYTGKEQYYNDYLGLDKILSAQQLESEAQGVDAHDEMLFIIVHQAYELWFKQVQHELSSILNIFDEQYINDNSKGLQVATHRLNRVVEIWKLLVAQVRVMETMTPMDFLDFRDLLTPASGFQSFQFRLIETRLGLKMDHRHAKKYYEKQLRVEHIEAIKAAENSLSLFELLDNWLARMPFWQLDYWQNFEQKAEENSEMHPFWAHYRGIYLAGLKGSERSEISMKAFDELFFAQENRPVRLSEKACRSALFIYLYREYPLLQQPFQLLNKLLELDELMSTFRYRHMIMVRRMIGMRAGTGGSSGAGYLEGAMNKHHIFGDLAGLATYLIPRNLLPELDQKLVKDLSFRL</sequence>
<keyword evidence="1" id="KW-0560">Oxidoreductase</keyword>